<feature type="region of interest" description="Disordered" evidence="1">
    <location>
        <begin position="589"/>
        <end position="612"/>
    </location>
</feature>
<proteinExistence type="predicted"/>
<evidence type="ECO:0000256" key="2">
    <source>
        <dbReference type="SAM" id="Phobius"/>
    </source>
</evidence>
<dbReference type="Proteomes" id="UP001583186">
    <property type="component" value="Unassembled WGS sequence"/>
</dbReference>
<accession>A0ABR3ZL52</accession>
<feature type="region of interest" description="Disordered" evidence="1">
    <location>
        <begin position="1"/>
        <end position="26"/>
    </location>
</feature>
<feature type="region of interest" description="Disordered" evidence="1">
    <location>
        <begin position="429"/>
        <end position="509"/>
    </location>
</feature>
<dbReference type="EMBL" id="JAWCUI010000008">
    <property type="protein sequence ID" value="KAL1900942.1"/>
    <property type="molecule type" value="Genomic_DNA"/>
</dbReference>
<protein>
    <submittedName>
        <fullName evidence="3">Uncharacterized protein</fullName>
    </submittedName>
</protein>
<feature type="region of interest" description="Disordered" evidence="1">
    <location>
        <begin position="324"/>
        <end position="361"/>
    </location>
</feature>
<feature type="compositionally biased region" description="Low complexity" evidence="1">
    <location>
        <begin position="796"/>
        <end position="805"/>
    </location>
</feature>
<reference evidence="3 4" key="1">
    <citation type="journal article" date="2024" name="IMA Fungus">
        <title>IMA Genome - F19 : A genome assembly and annotation guide to empower mycologists, including annotated draft genome sequences of Ceratocystis pirilliformis, Diaporthe australafricana, Fusarium ophioides, Paecilomyces lecythidis, and Sporothrix stenoceras.</title>
        <authorList>
            <person name="Aylward J."/>
            <person name="Wilson A.M."/>
            <person name="Visagie C.M."/>
            <person name="Spraker J."/>
            <person name="Barnes I."/>
            <person name="Buitendag C."/>
            <person name="Ceriani C."/>
            <person name="Del Mar Angel L."/>
            <person name="du Plessis D."/>
            <person name="Fuchs T."/>
            <person name="Gasser K."/>
            <person name="Kramer D."/>
            <person name="Li W."/>
            <person name="Munsamy K."/>
            <person name="Piso A."/>
            <person name="Price J.L."/>
            <person name="Sonnekus B."/>
            <person name="Thomas C."/>
            <person name="van der Nest A."/>
            <person name="van Dijk A."/>
            <person name="van Heerden A."/>
            <person name="van Vuuren N."/>
            <person name="Yilmaz N."/>
            <person name="Duong T.A."/>
            <person name="van der Merwe N.A."/>
            <person name="Wingfield M.J."/>
            <person name="Wingfield B.D."/>
        </authorList>
    </citation>
    <scope>NUCLEOTIDE SEQUENCE [LARGE SCALE GENOMIC DNA]</scope>
    <source>
        <strain evidence="3 4">CMW 5346</strain>
    </source>
</reference>
<gene>
    <name evidence="3" type="ORF">Sste5346_002003</name>
</gene>
<feature type="compositionally biased region" description="Gly residues" evidence="1">
    <location>
        <begin position="329"/>
        <end position="344"/>
    </location>
</feature>
<evidence type="ECO:0000256" key="1">
    <source>
        <dbReference type="SAM" id="MobiDB-lite"/>
    </source>
</evidence>
<feature type="compositionally biased region" description="Polar residues" evidence="1">
    <location>
        <begin position="876"/>
        <end position="905"/>
    </location>
</feature>
<keyword evidence="2" id="KW-0812">Transmembrane</keyword>
<feature type="region of interest" description="Disordered" evidence="1">
    <location>
        <begin position="538"/>
        <end position="573"/>
    </location>
</feature>
<organism evidence="3 4">
    <name type="scientific">Sporothrix stenoceras</name>
    <dbReference type="NCBI Taxonomy" id="5173"/>
    <lineage>
        <taxon>Eukaryota</taxon>
        <taxon>Fungi</taxon>
        <taxon>Dikarya</taxon>
        <taxon>Ascomycota</taxon>
        <taxon>Pezizomycotina</taxon>
        <taxon>Sordariomycetes</taxon>
        <taxon>Sordariomycetidae</taxon>
        <taxon>Ophiostomatales</taxon>
        <taxon>Ophiostomataceae</taxon>
        <taxon>Sporothrix</taxon>
    </lineage>
</organism>
<feature type="region of interest" description="Disordered" evidence="1">
    <location>
        <begin position="674"/>
        <end position="920"/>
    </location>
</feature>
<feature type="compositionally biased region" description="Low complexity" evidence="1">
    <location>
        <begin position="51"/>
        <end position="66"/>
    </location>
</feature>
<sequence length="920" mass="97018">MGPPETPAQCLCPLDRSDSNSRGNKKIKDRNFLDAHLDSIDDSNSLIDCTSHNNNNNNNNIRRSPSPISPFSPAAPPQHPVLRRSVSTTFYDGGDAQQCIDACRQGFFDSLSPLSASSPSLSNACSQLSSTTAQQELWQLYWCDSAFCGVWIDAGGSTGQDPNVDLIINQCQNIGYPSIYDPGPPPASYYCSSLLTAGPSANPCLNRAAVATETKTETATPTMTTTLATEHRTQRLTTASGAPITATSLSLGNIASAPAATGSRGASSSSDNDSSSASPSSLPSGPSAGVKGAIVVCVVVLVLLVVGVIFYFLRRRRNNMLGQQSYQHRGGGSGGGGIGIGGGSSRRPSHANNGSSATNGSIGLATRLRQQGQMLFYPGHGRGANRGEVPTPLISPANSCNSVRGVSAAATQISPRRAGAGFFAVFRKSQKSSPSDLRTPPRTVERAPRSILPSFFSRRQRERSISPPLTSLSPPPSPTQMSARGRPDAEAEDDGRPGHNRNRASAANSGSSYYGYYGYNGNFVPYYFPSSPICAPTTNKLEPRRERTPTIRPPKQTEQQKQEQQKKQDQKHGFYNFQRATDGGEITQTMERQSDRAPVPPLPPLPHSIFSTNMSDGFGPGTSRGLRSSYGSYSTASSTIIPATNLYGNAVTTNTVEPMLPLASISAAGSSTAATITPSNPGVTVSPVRPKRPHEGPLEIPDLVMPDPPPPPLFSPHNVGGRSFSMPATAFSVSSSGRRAPPRAPPKDGSILQRGPPPTRSLPPQPPEKQDDMDSIESLELPPLLLRDDDDEEGDTLSSWISPRRSPSHSRHSHVGAGSKPGAATASFSSMASSASILSSSTAETSTTATTVTSIPLTLSMSLPASSSPPPRQLFSYGSPSTASSSLTIRPAGSQNKRSASSADNDSLFPSRAILESEDI</sequence>
<feature type="compositionally biased region" description="Polar residues" evidence="1">
    <location>
        <begin position="350"/>
        <end position="361"/>
    </location>
</feature>
<feature type="compositionally biased region" description="Pro residues" evidence="1">
    <location>
        <begin position="67"/>
        <end position="79"/>
    </location>
</feature>
<evidence type="ECO:0000313" key="4">
    <source>
        <dbReference type="Proteomes" id="UP001583186"/>
    </source>
</evidence>
<evidence type="ECO:0000313" key="3">
    <source>
        <dbReference type="EMBL" id="KAL1900942.1"/>
    </source>
</evidence>
<feature type="compositionally biased region" description="Basic and acidic residues" evidence="1">
    <location>
        <begin position="558"/>
        <end position="572"/>
    </location>
</feature>
<keyword evidence="2" id="KW-0472">Membrane</keyword>
<feature type="compositionally biased region" description="Pro residues" evidence="1">
    <location>
        <begin position="755"/>
        <end position="767"/>
    </location>
</feature>
<feature type="compositionally biased region" description="Low complexity" evidence="1">
    <location>
        <begin position="823"/>
        <end position="866"/>
    </location>
</feature>
<keyword evidence="2" id="KW-1133">Transmembrane helix</keyword>
<feature type="region of interest" description="Disordered" evidence="1">
    <location>
        <begin position="260"/>
        <end position="286"/>
    </location>
</feature>
<comment type="caution">
    <text evidence="3">The sequence shown here is derived from an EMBL/GenBank/DDBJ whole genome shotgun (WGS) entry which is preliminary data.</text>
</comment>
<name>A0ABR3ZL52_9PEZI</name>
<keyword evidence="4" id="KW-1185">Reference proteome</keyword>
<feature type="transmembrane region" description="Helical" evidence="2">
    <location>
        <begin position="292"/>
        <end position="313"/>
    </location>
</feature>
<feature type="compositionally biased region" description="Basic and acidic residues" evidence="1">
    <location>
        <begin position="485"/>
        <end position="497"/>
    </location>
</feature>
<feature type="region of interest" description="Disordered" evidence="1">
    <location>
        <begin position="51"/>
        <end position="79"/>
    </location>
</feature>